<evidence type="ECO:0008006" key="4">
    <source>
        <dbReference type="Google" id="ProtNLM"/>
    </source>
</evidence>
<name>A0ABT9B605_9BACT</name>
<keyword evidence="3" id="KW-1185">Reference proteome</keyword>
<feature type="transmembrane region" description="Helical" evidence="1">
    <location>
        <begin position="218"/>
        <end position="236"/>
    </location>
</feature>
<feature type="transmembrane region" description="Helical" evidence="1">
    <location>
        <begin position="115"/>
        <end position="133"/>
    </location>
</feature>
<dbReference type="Proteomes" id="UP001176429">
    <property type="component" value="Unassembled WGS sequence"/>
</dbReference>
<dbReference type="EMBL" id="JAUQSY010000002">
    <property type="protein sequence ID" value="MDO7873650.1"/>
    <property type="molecule type" value="Genomic_DNA"/>
</dbReference>
<feature type="transmembrane region" description="Helical" evidence="1">
    <location>
        <begin position="169"/>
        <end position="187"/>
    </location>
</feature>
<evidence type="ECO:0000313" key="2">
    <source>
        <dbReference type="EMBL" id="MDO7873650.1"/>
    </source>
</evidence>
<sequence length="435" mass="47193">MLNVLLLTWLLPWLRRQWQAVDRPWRAALLLGLGGRLLVGGLKGWHPIKDAAFMAGCSQLLTDQFWASPGAALQTLLGNEVHFQDLHLVYYGMSNTFFIMKLLGFLNLFSAGSTVLNGLYLALASFLGCWLLARELARTLPGTPAGAGLVAFVLWPTVLFWATGISKEAVFLGSGAGLLALVIRLFWGTEKTSALKRTAQIIGLLVLAIVYFKTRYFFAMPLLGALVGLAMLRLLQPLGVARSRWAQTLLLIGILAGGAWLAAEVSVAFRLNKLTNQTVRIYDRHLHASLNRPHFEYPDLRPTPESMLQHAPLAALNALTRPWLGESWQGPYLMGGLENLVLLALLTVAAVAGLRGQAGHLPFALGLALGIYCLALAVLLGLSTPNLGSLSRYRSGLLPFLLLLLLQNDYAAAVLTRLRLNAGPALRKPGASNPG</sequence>
<proteinExistence type="predicted"/>
<keyword evidence="1" id="KW-0472">Membrane</keyword>
<feature type="transmembrane region" description="Helical" evidence="1">
    <location>
        <begin position="332"/>
        <end position="354"/>
    </location>
</feature>
<keyword evidence="1" id="KW-1133">Transmembrane helix</keyword>
<feature type="transmembrane region" description="Helical" evidence="1">
    <location>
        <begin position="248"/>
        <end position="269"/>
    </location>
</feature>
<organism evidence="2 3">
    <name type="scientific">Hymenobacter aranciens</name>
    <dbReference type="NCBI Taxonomy" id="3063996"/>
    <lineage>
        <taxon>Bacteria</taxon>
        <taxon>Pseudomonadati</taxon>
        <taxon>Bacteroidota</taxon>
        <taxon>Cytophagia</taxon>
        <taxon>Cytophagales</taxon>
        <taxon>Hymenobacteraceae</taxon>
        <taxon>Hymenobacter</taxon>
    </lineage>
</organism>
<protein>
    <recommendedName>
        <fullName evidence="4">Glycosyltransferase RgtA/B/C/D-like domain-containing protein</fullName>
    </recommendedName>
</protein>
<feature type="transmembrane region" description="Helical" evidence="1">
    <location>
        <begin position="194"/>
        <end position="212"/>
    </location>
</feature>
<dbReference type="RefSeq" id="WP_305004966.1">
    <property type="nucleotide sequence ID" value="NZ_JAUQSY010000002.1"/>
</dbReference>
<feature type="transmembrane region" description="Helical" evidence="1">
    <location>
        <begin position="361"/>
        <end position="384"/>
    </location>
</feature>
<comment type="caution">
    <text evidence="2">The sequence shown here is derived from an EMBL/GenBank/DDBJ whole genome shotgun (WGS) entry which is preliminary data.</text>
</comment>
<evidence type="ECO:0000313" key="3">
    <source>
        <dbReference type="Proteomes" id="UP001176429"/>
    </source>
</evidence>
<accession>A0ABT9B605</accession>
<gene>
    <name evidence="2" type="ORF">Q5H93_02815</name>
</gene>
<evidence type="ECO:0000256" key="1">
    <source>
        <dbReference type="SAM" id="Phobius"/>
    </source>
</evidence>
<feature type="transmembrane region" description="Helical" evidence="1">
    <location>
        <begin position="145"/>
        <end position="163"/>
    </location>
</feature>
<reference evidence="2" key="1">
    <citation type="submission" date="2023-07" db="EMBL/GenBank/DDBJ databases">
        <authorList>
            <person name="Kim M.K."/>
        </authorList>
    </citation>
    <scope>NUCLEOTIDE SEQUENCE</scope>
    <source>
        <strain evidence="2">ASUV-10-1</strain>
    </source>
</reference>
<feature type="transmembrane region" description="Helical" evidence="1">
    <location>
        <begin position="396"/>
        <end position="418"/>
    </location>
</feature>
<keyword evidence="1" id="KW-0812">Transmembrane</keyword>